<keyword evidence="3" id="KW-1185">Reference proteome</keyword>
<proteinExistence type="predicted"/>
<feature type="transmembrane region" description="Helical" evidence="1">
    <location>
        <begin position="54"/>
        <end position="75"/>
    </location>
</feature>
<dbReference type="Proteomes" id="UP000678243">
    <property type="component" value="Unassembled WGS sequence"/>
</dbReference>
<evidence type="ECO:0000313" key="2">
    <source>
        <dbReference type="EMBL" id="MBS0024184.1"/>
    </source>
</evidence>
<keyword evidence="1" id="KW-1133">Transmembrane helix</keyword>
<keyword evidence="1" id="KW-0812">Transmembrane</keyword>
<keyword evidence="1" id="KW-0472">Membrane</keyword>
<protein>
    <recommendedName>
        <fullName evidence="4">DUF1049 domain-containing protein</fullName>
    </recommendedName>
</protein>
<evidence type="ECO:0000256" key="1">
    <source>
        <dbReference type="SAM" id="Phobius"/>
    </source>
</evidence>
<dbReference type="RefSeq" id="WP_211542829.1">
    <property type="nucleotide sequence ID" value="NZ_CBDREF010000001.1"/>
</dbReference>
<feature type="transmembrane region" description="Helical" evidence="1">
    <location>
        <begin position="12"/>
        <end position="34"/>
    </location>
</feature>
<accession>A0ABS5IMK2</accession>
<dbReference type="EMBL" id="JAGTUK010000002">
    <property type="protein sequence ID" value="MBS0024184.1"/>
    <property type="molecule type" value="Genomic_DNA"/>
</dbReference>
<organism evidence="2 3">
    <name type="scientific">Microbacterium paraoxydans</name>
    <dbReference type="NCBI Taxonomy" id="199592"/>
    <lineage>
        <taxon>Bacteria</taxon>
        <taxon>Bacillati</taxon>
        <taxon>Actinomycetota</taxon>
        <taxon>Actinomycetes</taxon>
        <taxon>Micrococcales</taxon>
        <taxon>Microbacteriaceae</taxon>
        <taxon>Microbacterium</taxon>
    </lineage>
</organism>
<reference evidence="2 3" key="1">
    <citation type="submission" date="2021-04" db="EMBL/GenBank/DDBJ databases">
        <title>Whole genome analysis of root endophytic bacterium Microbacterium paraoxydans ku-mp colonizing RP-bio226 rice variety.</title>
        <authorList>
            <person name="Ulaganathan K."/>
            <person name="Latha B."/>
        </authorList>
    </citation>
    <scope>NUCLEOTIDE SEQUENCE [LARGE SCALE GENOMIC DNA]</scope>
    <source>
        <strain evidence="3">ku-mp</strain>
    </source>
</reference>
<comment type="caution">
    <text evidence="2">The sequence shown here is derived from an EMBL/GenBank/DDBJ whole genome shotgun (WGS) entry which is preliminary data.</text>
</comment>
<gene>
    <name evidence="2" type="ORF">KE274_08660</name>
</gene>
<name>A0ABS5IMK2_9MICO</name>
<evidence type="ECO:0000313" key="3">
    <source>
        <dbReference type="Proteomes" id="UP000678243"/>
    </source>
</evidence>
<evidence type="ECO:0008006" key="4">
    <source>
        <dbReference type="Google" id="ProtNLM"/>
    </source>
</evidence>
<sequence>MSTDTITAPRTRWAAIIWGVVLAAIAGAALWVLADDDRRAALADGVSTLTPATILTVVLLSAGALLLVGGAAGLVRRAQRHRAERLASTVSEAAPAPVAHPAE</sequence>